<evidence type="ECO:0000313" key="3">
    <source>
        <dbReference type="EMBL" id="MBB4448519.1"/>
    </source>
</evidence>
<dbReference type="Proteomes" id="UP000576087">
    <property type="component" value="Unassembled WGS sequence"/>
</dbReference>
<evidence type="ECO:0000313" key="5">
    <source>
        <dbReference type="Proteomes" id="UP000524535"/>
    </source>
</evidence>
<gene>
    <name evidence="2" type="ORF">GGE31_004442</name>
    <name evidence="1" type="ORF">GGE33_004483</name>
    <name evidence="3" type="ORF">GGE35_004365</name>
</gene>
<sequence length="98" mass="11251">MGSSSDKAPHSRGLAAARERFPDLLRQIDNLFELDEEFRVLCEDLADVKTALNECRHLPADIRDARRLEYEELIDSLAKEIEQALSRANVILLRPPRH</sequence>
<dbReference type="Proteomes" id="UP000524535">
    <property type="component" value="Unassembled WGS sequence"/>
</dbReference>
<dbReference type="EMBL" id="JACIGW010000006">
    <property type="protein sequence ID" value="MBB4350709.1"/>
    <property type="molecule type" value="Genomic_DNA"/>
</dbReference>
<accession>A0A7W6V3H5</accession>
<dbReference type="AlphaFoldDB" id="A0A7W6V3H5"/>
<organism evidence="3 6">
    <name type="scientific">Aliirhizobium cellulosilyticum</name>
    <dbReference type="NCBI Taxonomy" id="393664"/>
    <lineage>
        <taxon>Bacteria</taxon>
        <taxon>Pseudomonadati</taxon>
        <taxon>Pseudomonadota</taxon>
        <taxon>Alphaproteobacteria</taxon>
        <taxon>Hyphomicrobiales</taxon>
        <taxon>Rhizobiaceae</taxon>
        <taxon>Aliirhizobium</taxon>
    </lineage>
</organism>
<comment type="caution">
    <text evidence="3">The sequence shown here is derived from an EMBL/GenBank/DDBJ whole genome shotgun (WGS) entry which is preliminary data.</text>
</comment>
<evidence type="ECO:0000313" key="6">
    <source>
        <dbReference type="Proteomes" id="UP000576087"/>
    </source>
</evidence>
<name>A0A7W6V3H5_9HYPH</name>
<dbReference type="Proteomes" id="UP000520770">
    <property type="component" value="Unassembled WGS sequence"/>
</dbReference>
<dbReference type="EMBL" id="JACIHM010000007">
    <property type="protein sequence ID" value="MBB4448519.1"/>
    <property type="molecule type" value="Genomic_DNA"/>
</dbReference>
<evidence type="ECO:0000313" key="4">
    <source>
        <dbReference type="Proteomes" id="UP000520770"/>
    </source>
</evidence>
<keyword evidence="5" id="KW-1185">Reference proteome</keyword>
<evidence type="ECO:0000313" key="2">
    <source>
        <dbReference type="EMBL" id="MBB4413904.1"/>
    </source>
</evidence>
<proteinExistence type="predicted"/>
<protein>
    <submittedName>
        <fullName evidence="3">Uncharacterized protein</fullName>
    </submittedName>
</protein>
<dbReference type="EMBL" id="JACIGY010000007">
    <property type="protein sequence ID" value="MBB4413904.1"/>
    <property type="molecule type" value="Genomic_DNA"/>
</dbReference>
<evidence type="ECO:0000313" key="1">
    <source>
        <dbReference type="EMBL" id="MBB4350709.1"/>
    </source>
</evidence>
<dbReference type="RefSeq" id="WP_148144265.1">
    <property type="nucleotide sequence ID" value="NZ_JACIGW010000006.1"/>
</dbReference>
<reference evidence="4 5" key="1">
    <citation type="submission" date="2020-08" db="EMBL/GenBank/DDBJ databases">
        <title>Genomic Encyclopedia of Type Strains, Phase IV (KMG-V): Genome sequencing to study the core and pangenomes of soil and plant-associated prokaryotes.</title>
        <authorList>
            <person name="Whitman W."/>
        </authorList>
    </citation>
    <scope>NUCLEOTIDE SEQUENCE [LARGE SCALE GENOMIC DNA]</scope>
    <source>
        <strain evidence="2 5">SEMIA 444</strain>
        <strain evidence="1 4">SEMIA 448</strain>
        <strain evidence="3 6">SEMIA 452</strain>
    </source>
</reference>